<evidence type="ECO:0000256" key="6">
    <source>
        <dbReference type="ARBA" id="ARBA00022692"/>
    </source>
</evidence>
<evidence type="ECO:0000256" key="5">
    <source>
        <dbReference type="ARBA" id="ARBA00022475"/>
    </source>
</evidence>
<dbReference type="EMBL" id="HM179273">
    <property type="protein sequence ID" value="ADK38671.1"/>
    <property type="molecule type" value="mRNA"/>
</dbReference>
<sequence length="908" mass="100827">MDLTFNLQTNPFSNTLMKRHELIIILIFVLLGSSSCQMSNTSDTTAAFTSNDDTIPTGNPKGNSMQQGVSPEHQNVLLLSNRNSSNENLSDKATMDSKASSSLTPTDLERTDHSQSQTPGFDANQKFQPNKNFTSRMTMPSHALPLLPLSMKSTKTPPLITPPSGVFAPRLPYCTRPVTSCQPLVNQTCLGAKLPYTHTSIEMVGDASTQLEVFNNLRLWSGLRNVPRCWDVIQPFLCGIYLPRCVGSKVDLPSQEMCERTREPCKVVEKKGWPDFLKCDQPHFISGCDSQVTKLRFNTSSGRCESPLVKTANKGSWYQDVDGCGIQCQNPLFTDSEHNEVHHIIGTFAALCMIATAFALLTFIIDWRNASRYPSLILFFINACFFIGSIGWAAQFIPGARDEIVCRKDGTVRTQEPQPGSGESISCTVVFILVYFSMMAGLTWFVILTFSWNLTFRAIGSISDVLESSKAHFHVVAWSIPLVLTIVCLALTQVDGDSVSGICFVGYMNHYYRAGFVLTPVGVAVVVGVGFLGHGLYTLQQLSQEGPALISNKARTKIRGTIKRLGIFCALALSFALVTFIVHIYIFVNEPTWEKAFEDYVVCQTLAKTNSANEIEPCILESRPSLVALEIHILAFFLAGITMSSWVWTRATLDAWHRFILRCLGVPITRPMAVKKHKIIAQAYNQKKLSRTGHISFSVQSSHDDPLGMRFDINSITSNELSSNWARSLPRMMVRRGGFLYPHPIATLRWYSDSVQQCSHNMSGREGQFLQTTVSSLEGPGVNPENQQNDEITAYQVDATVVSLETSQDSQSIFDQEDLDGPSDAVDNSSVWYFFGREAPRAEIKYFGQIIMLYFVIISCVTCLAMGHQNSNLWTALLSSSFGILLPSPALDYTERSIKRPKEAAPEN</sequence>
<evidence type="ECO:0000256" key="10">
    <source>
        <dbReference type="ARBA" id="ARBA00023136"/>
    </source>
</evidence>
<feature type="chain" id="PRO_5003159105" description="Protein smoothened" evidence="20">
    <location>
        <begin position="37"/>
        <end position="908"/>
    </location>
</feature>
<protein>
    <recommendedName>
        <fullName evidence="16">Protein smoothened</fullName>
    </recommendedName>
</protein>
<dbReference type="Pfam" id="PF01392">
    <property type="entry name" value="Fz"/>
    <property type="match status" value="1"/>
</dbReference>
<evidence type="ECO:0000256" key="18">
    <source>
        <dbReference type="SAM" id="MobiDB-lite"/>
    </source>
</evidence>
<dbReference type="InterPro" id="IPR035683">
    <property type="entry name" value="SMO_7TM"/>
</dbReference>
<dbReference type="SUPFAM" id="SSF63501">
    <property type="entry name" value="Frizzled cysteine-rich domain"/>
    <property type="match status" value="1"/>
</dbReference>
<keyword evidence="5" id="KW-1003">Cell membrane</keyword>
<evidence type="ECO:0000259" key="22">
    <source>
        <dbReference type="PROSITE" id="PS50261"/>
    </source>
</evidence>
<evidence type="ECO:0000256" key="14">
    <source>
        <dbReference type="ARBA" id="ARBA00023224"/>
    </source>
</evidence>
<dbReference type="GO" id="GO:0009888">
    <property type="term" value="P:tissue development"/>
    <property type="evidence" value="ECO:0007669"/>
    <property type="project" value="UniProtKB-ARBA"/>
</dbReference>
<feature type="transmembrane region" description="Helical" evidence="19">
    <location>
        <begin position="475"/>
        <end position="494"/>
    </location>
</feature>
<dbReference type="InterPro" id="IPR036790">
    <property type="entry name" value="Frizzled_dom_sf"/>
</dbReference>
<keyword evidence="13" id="KW-0325">Glycoprotein</keyword>
<accession>E2FMT3</accession>
<keyword evidence="4" id="KW-0217">Developmental protein</keyword>
<feature type="transmembrane region" description="Helical" evidence="19">
    <location>
        <begin position="376"/>
        <end position="394"/>
    </location>
</feature>
<dbReference type="AlphaFoldDB" id="E2FMT3"/>
<evidence type="ECO:0000256" key="20">
    <source>
        <dbReference type="SAM" id="SignalP"/>
    </source>
</evidence>
<keyword evidence="10 19" id="KW-0472">Membrane</keyword>
<evidence type="ECO:0000256" key="2">
    <source>
        <dbReference type="ARBA" id="ARBA00004651"/>
    </source>
</evidence>
<feature type="transmembrane region" description="Helical" evidence="19">
    <location>
        <begin position="631"/>
        <end position="649"/>
    </location>
</feature>
<feature type="domain" description="G-protein coupled receptors family 2 profile 2" evidence="22">
    <location>
        <begin position="339"/>
        <end position="610"/>
    </location>
</feature>
<feature type="transmembrane region" description="Helical" evidence="19">
    <location>
        <begin position="344"/>
        <end position="364"/>
    </location>
</feature>
<evidence type="ECO:0000256" key="7">
    <source>
        <dbReference type="ARBA" id="ARBA00022729"/>
    </source>
</evidence>
<evidence type="ECO:0000256" key="4">
    <source>
        <dbReference type="ARBA" id="ARBA00022473"/>
    </source>
</evidence>
<evidence type="ECO:0000256" key="9">
    <source>
        <dbReference type="ARBA" id="ARBA00023040"/>
    </source>
</evidence>
<organism evidence="23">
    <name type="scientific">Platynereis dumerilii</name>
    <name type="common">Dumeril's clam worm</name>
    <dbReference type="NCBI Taxonomy" id="6359"/>
    <lineage>
        <taxon>Eukaryota</taxon>
        <taxon>Metazoa</taxon>
        <taxon>Spiralia</taxon>
        <taxon>Lophotrochozoa</taxon>
        <taxon>Annelida</taxon>
        <taxon>Polychaeta</taxon>
        <taxon>Errantia</taxon>
        <taxon>Phyllodocida</taxon>
        <taxon>Nereididae</taxon>
        <taxon>Platynereis</taxon>
    </lineage>
</organism>
<dbReference type="GO" id="GO:0007417">
    <property type="term" value="P:central nervous system development"/>
    <property type="evidence" value="ECO:0007669"/>
    <property type="project" value="TreeGrafter"/>
</dbReference>
<evidence type="ECO:0000256" key="12">
    <source>
        <dbReference type="ARBA" id="ARBA00023170"/>
    </source>
</evidence>
<dbReference type="Gene3D" id="1.20.1070.10">
    <property type="entry name" value="Rhodopsin 7-helix transmembrane proteins"/>
    <property type="match status" value="1"/>
</dbReference>
<dbReference type="PANTHER" id="PTHR11309:SF35">
    <property type="entry name" value="PROTEIN SMOOTHENED"/>
    <property type="match status" value="1"/>
</dbReference>
<dbReference type="PROSITE" id="PS50038">
    <property type="entry name" value="FZ"/>
    <property type="match status" value="1"/>
</dbReference>
<feature type="compositionally biased region" description="Polar residues" evidence="18">
    <location>
        <begin position="114"/>
        <end position="130"/>
    </location>
</feature>
<evidence type="ECO:0000256" key="8">
    <source>
        <dbReference type="ARBA" id="ARBA00022989"/>
    </source>
</evidence>
<comment type="subcellular location">
    <subcellularLocation>
        <location evidence="2">Cell membrane</location>
        <topology evidence="2">Multi-pass membrane protein</topology>
    </subcellularLocation>
    <subcellularLocation>
        <location evidence="1">Cell projection</location>
        <location evidence="1">Cilium</location>
    </subcellularLocation>
</comment>
<evidence type="ECO:0000256" key="1">
    <source>
        <dbReference type="ARBA" id="ARBA00004138"/>
    </source>
</evidence>
<evidence type="ECO:0000256" key="16">
    <source>
        <dbReference type="ARBA" id="ARBA00035037"/>
    </source>
</evidence>
<keyword evidence="12" id="KW-0675">Receptor</keyword>
<evidence type="ECO:0000256" key="19">
    <source>
        <dbReference type="SAM" id="Phobius"/>
    </source>
</evidence>
<dbReference type="InterPro" id="IPR000539">
    <property type="entry name" value="Frizzled/Smoothened_7TM"/>
</dbReference>
<dbReference type="SMART" id="SM01330">
    <property type="entry name" value="Frizzled"/>
    <property type="match status" value="1"/>
</dbReference>
<feature type="signal peptide" evidence="20">
    <location>
        <begin position="1"/>
        <end position="36"/>
    </location>
</feature>
<dbReference type="InterPro" id="IPR020067">
    <property type="entry name" value="Frizzled_dom"/>
</dbReference>
<keyword evidence="11" id="KW-1015">Disulfide bond</keyword>
<dbReference type="InterPro" id="IPR017981">
    <property type="entry name" value="GPCR_2-like_7TM"/>
</dbReference>
<keyword evidence="8 19" id="KW-1133">Transmembrane helix</keyword>
<evidence type="ECO:0000256" key="15">
    <source>
        <dbReference type="ARBA" id="ARBA00023273"/>
    </source>
</evidence>
<evidence type="ECO:0000256" key="17">
    <source>
        <dbReference type="PROSITE-ProRule" id="PRU00090"/>
    </source>
</evidence>
<dbReference type="SMART" id="SM00063">
    <property type="entry name" value="FRI"/>
    <property type="match status" value="1"/>
</dbReference>
<dbReference type="GO" id="GO:0005886">
    <property type="term" value="C:plasma membrane"/>
    <property type="evidence" value="ECO:0007669"/>
    <property type="project" value="UniProtKB-SubCell"/>
</dbReference>
<feature type="transmembrane region" description="Helical" evidence="19">
    <location>
        <begin position="514"/>
        <end position="537"/>
    </location>
</feature>
<proteinExistence type="evidence at transcript level"/>
<dbReference type="Pfam" id="PF01534">
    <property type="entry name" value="Frizzled"/>
    <property type="match status" value="1"/>
</dbReference>
<feature type="domain" description="FZ" evidence="21">
    <location>
        <begin position="176"/>
        <end position="291"/>
    </location>
</feature>
<dbReference type="GO" id="GO:0071679">
    <property type="term" value="P:commissural neuron axon guidance"/>
    <property type="evidence" value="ECO:0007669"/>
    <property type="project" value="TreeGrafter"/>
</dbReference>
<keyword evidence="6 19" id="KW-0812">Transmembrane</keyword>
<comment type="caution">
    <text evidence="17">Lacks conserved residue(s) required for the propagation of feature annotation.</text>
</comment>
<evidence type="ECO:0000256" key="11">
    <source>
        <dbReference type="ARBA" id="ARBA00023157"/>
    </source>
</evidence>
<evidence type="ECO:0000259" key="21">
    <source>
        <dbReference type="PROSITE" id="PS50038"/>
    </source>
</evidence>
<keyword evidence="9" id="KW-0297">G-protein coupled receptor</keyword>
<feature type="transmembrane region" description="Helical" evidence="19">
    <location>
        <begin position="565"/>
        <end position="588"/>
    </location>
</feature>
<reference evidence="23" key="1">
    <citation type="journal article" date="2010" name="Science">
        <title>Hedgehog signaling regulates segment formation in the annelid Platynereis.</title>
        <authorList>
            <person name="Dray N."/>
            <person name="Tessmar-Raible K."/>
            <person name="Le Gouar M."/>
            <person name="Vibert L."/>
            <person name="Christodoulou F."/>
            <person name="Schipany K."/>
            <person name="Guillou A."/>
            <person name="Zantke J."/>
            <person name="Snyman H."/>
            <person name="Behague J."/>
            <person name="Vervoort M."/>
            <person name="Arendt D."/>
            <person name="Balavoine G."/>
        </authorList>
    </citation>
    <scope>NUCLEOTIDE SEQUENCE</scope>
</reference>
<dbReference type="GO" id="GO:0005113">
    <property type="term" value="F:patched binding"/>
    <property type="evidence" value="ECO:0007669"/>
    <property type="project" value="TreeGrafter"/>
</dbReference>
<evidence type="ECO:0000256" key="3">
    <source>
        <dbReference type="ARBA" id="ARBA00008077"/>
    </source>
</evidence>
<keyword evidence="7 20" id="KW-0732">Signal</keyword>
<evidence type="ECO:0000256" key="13">
    <source>
        <dbReference type="ARBA" id="ARBA00023180"/>
    </source>
</evidence>
<keyword evidence="15" id="KW-0966">Cell projection</keyword>
<dbReference type="GO" id="GO:0004930">
    <property type="term" value="F:G protein-coupled receptor activity"/>
    <property type="evidence" value="ECO:0007669"/>
    <property type="project" value="UniProtKB-KW"/>
</dbReference>
<evidence type="ECO:0000313" key="23">
    <source>
        <dbReference type="EMBL" id="ADK38671.1"/>
    </source>
</evidence>
<dbReference type="PRINTS" id="PR00489">
    <property type="entry name" value="FRIZZLED"/>
</dbReference>
<dbReference type="FunFam" id="1.20.1070.10:FF:000068">
    <property type="entry name" value="Smoothened, frizzled class receptor"/>
    <property type="match status" value="1"/>
</dbReference>
<dbReference type="GO" id="GO:0007389">
    <property type="term" value="P:pattern specification process"/>
    <property type="evidence" value="ECO:0007669"/>
    <property type="project" value="TreeGrafter"/>
</dbReference>
<dbReference type="Gene3D" id="1.10.2000.10">
    <property type="entry name" value="Frizzled cysteine-rich domain"/>
    <property type="match status" value="1"/>
</dbReference>
<feature type="region of interest" description="Disordered" evidence="18">
    <location>
        <begin position="46"/>
        <end position="70"/>
    </location>
</feature>
<dbReference type="InterPro" id="IPR015526">
    <property type="entry name" value="Frizzled/SFRP"/>
</dbReference>
<dbReference type="GO" id="GO:0007224">
    <property type="term" value="P:smoothened signaling pathway"/>
    <property type="evidence" value="ECO:0007669"/>
    <property type="project" value="TreeGrafter"/>
</dbReference>
<feature type="transmembrane region" description="Helical" evidence="19">
    <location>
        <begin position="429"/>
        <end position="454"/>
    </location>
</feature>
<comment type="similarity">
    <text evidence="3">Belongs to the G-protein coupled receptor Fz/Smo family.</text>
</comment>
<dbReference type="CDD" id="cd15030">
    <property type="entry name" value="7tmF_SMO_homolog"/>
    <property type="match status" value="1"/>
</dbReference>
<feature type="region of interest" description="Disordered" evidence="18">
    <location>
        <begin position="84"/>
        <end position="130"/>
    </location>
</feature>
<dbReference type="GO" id="GO:0005929">
    <property type="term" value="C:cilium"/>
    <property type="evidence" value="ECO:0007669"/>
    <property type="project" value="UniProtKB-SubCell"/>
</dbReference>
<dbReference type="PROSITE" id="PS50261">
    <property type="entry name" value="G_PROTEIN_RECEP_F2_4"/>
    <property type="match status" value="1"/>
</dbReference>
<dbReference type="PANTHER" id="PTHR11309">
    <property type="entry name" value="FRIZZLED"/>
    <property type="match status" value="1"/>
</dbReference>
<feature type="transmembrane region" description="Helical" evidence="19">
    <location>
        <begin position="846"/>
        <end position="867"/>
    </location>
</feature>
<keyword evidence="14" id="KW-0807">Transducer</keyword>
<name>E2FMT3_PLADU</name>
<dbReference type="GO" id="GO:0030425">
    <property type="term" value="C:dendrite"/>
    <property type="evidence" value="ECO:0007669"/>
    <property type="project" value="TreeGrafter"/>
</dbReference>